<evidence type="ECO:0000313" key="8">
    <source>
        <dbReference type="Proteomes" id="UP000542125"/>
    </source>
</evidence>
<protein>
    <submittedName>
        <fullName evidence="7">DNA-binding transcriptional LysR family regulator</fullName>
    </submittedName>
</protein>
<comment type="caution">
    <text evidence="7">The sequence shown here is derived from an EMBL/GenBank/DDBJ whole genome shotgun (WGS) entry which is preliminary data.</text>
</comment>
<proteinExistence type="inferred from homology"/>
<evidence type="ECO:0000313" key="7">
    <source>
        <dbReference type="EMBL" id="NYE86137.1"/>
    </source>
</evidence>
<accession>A0A7Y9J006</accession>
<dbReference type="FunFam" id="1.10.10.10:FF:000001">
    <property type="entry name" value="LysR family transcriptional regulator"/>
    <property type="match status" value="1"/>
</dbReference>
<gene>
    <name evidence="7" type="ORF">FHW18_005463</name>
</gene>
<name>A0A7Y9J006_9BURK</name>
<evidence type="ECO:0000259" key="6">
    <source>
        <dbReference type="PROSITE" id="PS50931"/>
    </source>
</evidence>
<dbReference type="InterPro" id="IPR036390">
    <property type="entry name" value="WH_DNA-bd_sf"/>
</dbReference>
<dbReference type="SUPFAM" id="SSF53850">
    <property type="entry name" value="Periplasmic binding protein-like II"/>
    <property type="match status" value="1"/>
</dbReference>
<sequence length="327" mass="36590">MNHLRFLRYVDEVARVGSIRQAAERLHVAPSAVIRRIQDLEDELGTAIFERLPRGMRLTTAGELFVDYIRSRNAELDGVRSQIEELKGLRRGNVRLVISQALAPAYLPQAVATFRKTHPLVAFEVDVGDHVHALTSLRNFDTDLGLVFNLPPDADVETIAQFDQKLVAVMHRDHPLAGQETVRLRDCTDYPVVLPDRDIAGRQMLERFMMRSSISLRPLIESNSFEFLRGCLYYDNAISFQIDIGAVTDGGAVVVKDIADRNFPRGKLVLASLRNRQLPTIAHAFAEHIRQTLHGRQDGNGSEMESPVGLESDRDDGDGSQDRSEAA</sequence>
<dbReference type="Pfam" id="PF00126">
    <property type="entry name" value="HTH_1"/>
    <property type="match status" value="1"/>
</dbReference>
<organism evidence="7 8">
    <name type="scientific">Pigmentiphaga litoralis</name>
    <dbReference type="NCBI Taxonomy" id="516702"/>
    <lineage>
        <taxon>Bacteria</taxon>
        <taxon>Pseudomonadati</taxon>
        <taxon>Pseudomonadota</taxon>
        <taxon>Betaproteobacteria</taxon>
        <taxon>Burkholderiales</taxon>
        <taxon>Alcaligenaceae</taxon>
        <taxon>Pigmentiphaga</taxon>
    </lineage>
</organism>
<keyword evidence="3 7" id="KW-0238">DNA-binding</keyword>
<reference evidence="7 8" key="1">
    <citation type="submission" date="2020-07" db="EMBL/GenBank/DDBJ databases">
        <title>Genomic Encyclopedia of Type Strains, Phase IV (KMG-V): Genome sequencing to study the core and pangenomes of soil and plant-associated prokaryotes.</title>
        <authorList>
            <person name="Whitman W."/>
        </authorList>
    </citation>
    <scope>NUCLEOTIDE SEQUENCE [LARGE SCALE GENOMIC DNA]</scope>
    <source>
        <strain evidence="7 8">SAS40</strain>
    </source>
</reference>
<evidence type="ECO:0000256" key="3">
    <source>
        <dbReference type="ARBA" id="ARBA00023125"/>
    </source>
</evidence>
<dbReference type="InterPro" id="IPR000847">
    <property type="entry name" value="LysR_HTH_N"/>
</dbReference>
<evidence type="ECO:0000256" key="4">
    <source>
        <dbReference type="ARBA" id="ARBA00023163"/>
    </source>
</evidence>
<dbReference type="InterPro" id="IPR005119">
    <property type="entry name" value="LysR_subst-bd"/>
</dbReference>
<feature type="domain" description="HTH lysR-type" evidence="6">
    <location>
        <begin position="1"/>
        <end position="59"/>
    </location>
</feature>
<evidence type="ECO:0000256" key="1">
    <source>
        <dbReference type="ARBA" id="ARBA00009437"/>
    </source>
</evidence>
<dbReference type="Proteomes" id="UP000542125">
    <property type="component" value="Unassembled WGS sequence"/>
</dbReference>
<dbReference type="AlphaFoldDB" id="A0A7Y9J006"/>
<dbReference type="PANTHER" id="PTHR30419:SF8">
    <property type="entry name" value="NITROGEN ASSIMILATION TRANSCRIPTIONAL ACTIVATOR-RELATED"/>
    <property type="match status" value="1"/>
</dbReference>
<evidence type="ECO:0000256" key="5">
    <source>
        <dbReference type="SAM" id="MobiDB-lite"/>
    </source>
</evidence>
<dbReference type="GO" id="GO:0003700">
    <property type="term" value="F:DNA-binding transcription factor activity"/>
    <property type="evidence" value="ECO:0007669"/>
    <property type="project" value="InterPro"/>
</dbReference>
<dbReference type="GO" id="GO:0003677">
    <property type="term" value="F:DNA binding"/>
    <property type="evidence" value="ECO:0007669"/>
    <property type="project" value="UniProtKB-KW"/>
</dbReference>
<keyword evidence="2" id="KW-0805">Transcription regulation</keyword>
<dbReference type="Gene3D" id="3.40.190.290">
    <property type="match status" value="1"/>
</dbReference>
<comment type="similarity">
    <text evidence="1">Belongs to the LysR transcriptional regulatory family.</text>
</comment>
<evidence type="ECO:0000256" key="2">
    <source>
        <dbReference type="ARBA" id="ARBA00023015"/>
    </source>
</evidence>
<dbReference type="EMBL" id="JACBYR010000004">
    <property type="protein sequence ID" value="NYE86137.1"/>
    <property type="molecule type" value="Genomic_DNA"/>
</dbReference>
<feature type="region of interest" description="Disordered" evidence="5">
    <location>
        <begin position="293"/>
        <end position="327"/>
    </location>
</feature>
<dbReference type="InterPro" id="IPR036388">
    <property type="entry name" value="WH-like_DNA-bd_sf"/>
</dbReference>
<keyword evidence="8" id="KW-1185">Reference proteome</keyword>
<dbReference type="InterPro" id="IPR050950">
    <property type="entry name" value="HTH-type_LysR_regulators"/>
</dbReference>
<dbReference type="SUPFAM" id="SSF46785">
    <property type="entry name" value="Winged helix' DNA-binding domain"/>
    <property type="match status" value="1"/>
</dbReference>
<dbReference type="Pfam" id="PF03466">
    <property type="entry name" value="LysR_substrate"/>
    <property type="match status" value="1"/>
</dbReference>
<dbReference type="Gene3D" id="1.10.10.10">
    <property type="entry name" value="Winged helix-like DNA-binding domain superfamily/Winged helix DNA-binding domain"/>
    <property type="match status" value="1"/>
</dbReference>
<dbReference type="PROSITE" id="PS50931">
    <property type="entry name" value="HTH_LYSR"/>
    <property type="match status" value="1"/>
</dbReference>
<dbReference type="PANTHER" id="PTHR30419">
    <property type="entry name" value="HTH-TYPE TRANSCRIPTIONAL REGULATOR YBHD"/>
    <property type="match status" value="1"/>
</dbReference>
<dbReference type="RefSeq" id="WP_179590930.1">
    <property type="nucleotide sequence ID" value="NZ_JACBYR010000004.1"/>
</dbReference>
<dbReference type="GO" id="GO:0005829">
    <property type="term" value="C:cytosol"/>
    <property type="evidence" value="ECO:0007669"/>
    <property type="project" value="TreeGrafter"/>
</dbReference>
<keyword evidence="4" id="KW-0804">Transcription</keyword>